<feature type="compositionally biased region" description="Low complexity" evidence="1">
    <location>
        <begin position="422"/>
        <end position="433"/>
    </location>
</feature>
<comment type="caution">
    <text evidence="2">The sequence shown here is derived from an EMBL/GenBank/DDBJ whole genome shotgun (WGS) entry which is preliminary data.</text>
</comment>
<feature type="compositionally biased region" description="Polar residues" evidence="1">
    <location>
        <begin position="856"/>
        <end position="867"/>
    </location>
</feature>
<feature type="region of interest" description="Disordered" evidence="1">
    <location>
        <begin position="386"/>
        <end position="405"/>
    </location>
</feature>
<keyword evidence="3" id="KW-1185">Reference proteome</keyword>
<feature type="compositionally biased region" description="Polar residues" evidence="1">
    <location>
        <begin position="779"/>
        <end position="790"/>
    </location>
</feature>
<accession>A0AA36I7B1</accession>
<protein>
    <submittedName>
        <fullName evidence="2">Uncharacterized protein</fullName>
    </submittedName>
</protein>
<organism evidence="2 3">
    <name type="scientific">Effrenium voratum</name>
    <dbReference type="NCBI Taxonomy" id="2562239"/>
    <lineage>
        <taxon>Eukaryota</taxon>
        <taxon>Sar</taxon>
        <taxon>Alveolata</taxon>
        <taxon>Dinophyceae</taxon>
        <taxon>Suessiales</taxon>
        <taxon>Symbiodiniaceae</taxon>
        <taxon>Effrenium</taxon>
    </lineage>
</organism>
<gene>
    <name evidence="2" type="ORF">EVOR1521_LOCUS9820</name>
</gene>
<feature type="compositionally biased region" description="Low complexity" evidence="1">
    <location>
        <begin position="659"/>
        <end position="669"/>
    </location>
</feature>
<proteinExistence type="predicted"/>
<feature type="region of interest" description="Disordered" evidence="1">
    <location>
        <begin position="345"/>
        <end position="371"/>
    </location>
</feature>
<feature type="compositionally biased region" description="Polar residues" evidence="1">
    <location>
        <begin position="705"/>
        <end position="716"/>
    </location>
</feature>
<feature type="region of interest" description="Disordered" evidence="1">
    <location>
        <begin position="810"/>
        <end position="875"/>
    </location>
</feature>
<feature type="region of interest" description="Disordered" evidence="1">
    <location>
        <begin position="255"/>
        <end position="295"/>
    </location>
</feature>
<feature type="region of interest" description="Disordered" evidence="1">
    <location>
        <begin position="501"/>
        <end position="526"/>
    </location>
</feature>
<evidence type="ECO:0000313" key="3">
    <source>
        <dbReference type="Proteomes" id="UP001178507"/>
    </source>
</evidence>
<reference evidence="2" key="1">
    <citation type="submission" date="2023-08" db="EMBL/GenBank/DDBJ databases">
        <authorList>
            <person name="Chen Y."/>
            <person name="Shah S."/>
            <person name="Dougan E. K."/>
            <person name="Thang M."/>
            <person name="Chan C."/>
        </authorList>
    </citation>
    <scope>NUCLEOTIDE SEQUENCE</scope>
</reference>
<feature type="compositionally biased region" description="Basic and acidic residues" evidence="1">
    <location>
        <begin position="435"/>
        <end position="446"/>
    </location>
</feature>
<dbReference type="Proteomes" id="UP001178507">
    <property type="component" value="Unassembled WGS sequence"/>
</dbReference>
<feature type="compositionally biased region" description="Low complexity" evidence="1">
    <location>
        <begin position="580"/>
        <end position="591"/>
    </location>
</feature>
<dbReference type="AlphaFoldDB" id="A0AA36I7B1"/>
<feature type="compositionally biased region" description="Basic and acidic residues" evidence="1">
    <location>
        <begin position="672"/>
        <end position="683"/>
    </location>
</feature>
<feature type="compositionally biased region" description="Basic and acidic residues" evidence="1">
    <location>
        <begin position="514"/>
        <end position="523"/>
    </location>
</feature>
<sequence>MAAPPKRHFRRPTAPVVQDEFSPEVPLTWKRQTRKAPKLPQLNKMRITLGNQRLLGGTGWTPRGTLLAIPELGSAEESAADLARRLVGEILPKREEAESPWTDLDAVRTHQNSPEDHHSAMAQDLAYQVLQQVERSSTPGSEVSLGSRSVSSSRAQSLAWRICREGAPSSAAERVSVCSGSVAARHIAQGAIAAHLQTRSEADSHMVSDRGSMAAQSLAAKAIRATQFTSGASNASDEDVEQALSEAHGGQIAAQRVARDVVMSASSQKAPSSAERMSPDSDRLHSEHTGSVVAQSLTRQVLASKFVGSSSASEPRENEVEPATSDVYGGFAAQKVARDVVMSASAQKAPSSAERLSPDSDRLNSEHTGSVVAQSLTRQVLASKFVGSSSASEPRENEVEQATSDVHGQFAAQRVARDVVMSASAQEAPSSAERLSPDSDRLHSEHTGSVVAQSITRQVLQSKFVGSSSASEPRENEVEQATSDVYGGFAAQRVARDVVMSASAQEAPSSAERLSPDSDRLNSEHTGSVVAQSLTRQVLASKFVGSSSASEPRENEVEQATSDVYGGFAAQRVARDVVMSASAQEAPSSAERLSPDSDRLNSEDTGSVVAQSLTRQVLASKFVGSSSASEPRDTDVEQATSDVHGQFAAQRVARDVVMAASAQQAPSSAERLSPDSDRLHSENSESAAAQSIARKAIAPHLVDSGSASEPRSTVEQVPSEEGYGTAHVARDVVLSASSQQKPAAVSGHEWHQELSDNAESVVAQSIVLQATEPHAVDSGSASQPRSTVEQVPSEEGYGTAHVARDVVMSASSQQVPQLPAAASGHEWHQELSDNEESVVAQSTARKAIAPHLADSGSASQPKSTVEQGPSEEGYVTAQVARDVVMSASSQQAAAAVSGDDRPL</sequence>
<name>A0AA36I7B1_9DINO</name>
<feature type="region of interest" description="Disordered" evidence="1">
    <location>
        <begin position="421"/>
        <end position="453"/>
    </location>
</feature>
<feature type="region of interest" description="Disordered" evidence="1">
    <location>
        <begin position="773"/>
        <end position="796"/>
    </location>
</feature>
<feature type="compositionally biased region" description="Basic and acidic residues" evidence="1">
    <location>
        <begin position="356"/>
        <end position="365"/>
    </location>
</feature>
<feature type="compositionally biased region" description="Low complexity" evidence="1">
    <location>
        <begin position="501"/>
        <end position="512"/>
    </location>
</feature>
<feature type="region of interest" description="Disordered" evidence="1">
    <location>
        <begin position="658"/>
        <end position="723"/>
    </location>
</feature>
<evidence type="ECO:0000256" key="1">
    <source>
        <dbReference type="SAM" id="MobiDB-lite"/>
    </source>
</evidence>
<dbReference type="EMBL" id="CAUJNA010000902">
    <property type="protein sequence ID" value="CAJ1382453.1"/>
    <property type="molecule type" value="Genomic_DNA"/>
</dbReference>
<feature type="region of interest" description="Disordered" evidence="1">
    <location>
        <begin position="580"/>
        <end position="607"/>
    </location>
</feature>
<feature type="compositionally biased region" description="Low complexity" evidence="1">
    <location>
        <begin position="686"/>
        <end position="698"/>
    </location>
</feature>
<evidence type="ECO:0000313" key="2">
    <source>
        <dbReference type="EMBL" id="CAJ1382453.1"/>
    </source>
</evidence>
<feature type="compositionally biased region" description="Basic and acidic residues" evidence="1">
    <location>
        <begin position="277"/>
        <end position="288"/>
    </location>
</feature>
<feature type="compositionally biased region" description="Basic and acidic residues" evidence="1">
    <location>
        <begin position="593"/>
        <end position="602"/>
    </location>
</feature>